<protein>
    <recommendedName>
        <fullName evidence="4">UBX domain-containing protein 4</fullName>
    </recommendedName>
    <alternativeName>
        <fullName evidence="5">UBX domain-containing protein 2</fullName>
    </alternativeName>
</protein>
<evidence type="ECO:0000256" key="6">
    <source>
        <dbReference type="ARBA" id="ARBA00046062"/>
    </source>
</evidence>
<comment type="subcellular location">
    <subcellularLocation>
        <location evidence="1">Endoplasmic reticulum membrane</location>
        <topology evidence="1">Peripheral membrane protein</topology>
    </subcellularLocation>
</comment>
<comment type="function">
    <text evidence="6">Involved in endoplasmic reticulum-associated protein degradation (ERAD). Acts as a platform to recruit both UBQLN1 and VCP to the ER during ERAD.</text>
</comment>
<evidence type="ECO:0000256" key="2">
    <source>
        <dbReference type="ARBA" id="ARBA00023230"/>
    </source>
</evidence>
<gene>
    <name evidence="10" type="primary">ubxn4</name>
</gene>
<keyword evidence="2" id="KW-0834">Unfolded protein response</keyword>
<dbReference type="PANTHER" id="PTHR46424:SF1">
    <property type="entry name" value="UBX DOMAIN-CONTAINING PROTEIN 4"/>
    <property type="match status" value="1"/>
</dbReference>
<dbReference type="AlphaFoldDB" id="A0A6J2WBH6"/>
<evidence type="ECO:0000256" key="5">
    <source>
        <dbReference type="ARBA" id="ARBA00041575"/>
    </source>
</evidence>
<sequence length="530" mass="58847">MRWFEGSIPAAIASAKQNNSIFVVVITGDDEQSTQLMSSWEDDSVAEATNNSCVAIKVDAKSETCVQFSQIYPVVCIPSSFFIGENGIPLEVIAGSVSAQELTKRISKVKEMHSQQLDVVANAHADTGACADPPCPASTVSDLTAPQPSPDTDSLPVQSQPAATPSVFTPATSKESLSTTEEESRVSGQVTPGDDRSLSSDDTSQASQVEEDLDAKVQRLTKKLEERREQRKQGEEENEIKKEIERRKLGKDMLDFKRKQEEEKTKRLLEERNREKAEERAARERVKQQIALDRADRAARYAKNQEEVEAARQAALQAKLAEQEARREANQRERSAIARIQFRLPDGSFFTNQFPSETRLQEARQFAAQEVGNRYGHFSLATMFPRREFTGEDLQKTLLELGLAPSASVVLLPQTGRPANTVVQSSGGGLWAVLGTILYPLLAVWRFLSGFLFSSPPPPGAAAPRNQSQNPSTASTSASSREPKRDTIRKRVLEKRPEDFKKDGKIYRLRTQEDSEDDNNTWNGNSTQQM</sequence>
<proteinExistence type="predicted"/>
<feature type="compositionally biased region" description="Polar residues" evidence="7">
    <location>
        <begin position="138"/>
        <end position="171"/>
    </location>
</feature>
<dbReference type="SMART" id="SM00166">
    <property type="entry name" value="UBX"/>
    <property type="match status" value="1"/>
</dbReference>
<dbReference type="OrthoDB" id="2445133at2759"/>
<evidence type="ECO:0000259" key="8">
    <source>
        <dbReference type="PROSITE" id="PS50033"/>
    </source>
</evidence>
<dbReference type="PANTHER" id="PTHR46424">
    <property type="entry name" value="UBX DOMAIN-CONTAINING PROTEIN 4"/>
    <property type="match status" value="1"/>
</dbReference>
<keyword evidence="9" id="KW-1185">Reference proteome</keyword>
<reference evidence="10" key="1">
    <citation type="submission" date="2025-08" db="UniProtKB">
        <authorList>
            <consortium name="RefSeq"/>
        </authorList>
    </citation>
    <scope>IDENTIFICATION</scope>
</reference>
<comment type="subunit">
    <text evidence="3">Directly interacts with VCP. Interacts with UBQLN1. Forms a complex with VCP and UBQLN1.</text>
</comment>
<feature type="compositionally biased region" description="Polar residues" evidence="7">
    <location>
        <begin position="465"/>
        <end position="480"/>
    </location>
</feature>
<dbReference type="Proteomes" id="UP000504632">
    <property type="component" value="Chromosome 10"/>
</dbReference>
<dbReference type="InterPro" id="IPR036249">
    <property type="entry name" value="Thioredoxin-like_sf"/>
</dbReference>
<dbReference type="Pfam" id="PF00789">
    <property type="entry name" value="UBX"/>
    <property type="match status" value="1"/>
</dbReference>
<feature type="region of interest" description="Disordered" evidence="7">
    <location>
        <begin position="458"/>
        <end position="530"/>
    </location>
</feature>
<dbReference type="GO" id="GO:0005789">
    <property type="term" value="C:endoplasmic reticulum membrane"/>
    <property type="evidence" value="ECO:0007669"/>
    <property type="project" value="UniProtKB-SubCell"/>
</dbReference>
<feature type="compositionally biased region" description="Basic and acidic residues" evidence="7">
    <location>
        <begin position="481"/>
        <end position="513"/>
    </location>
</feature>
<dbReference type="Gene3D" id="3.40.30.10">
    <property type="entry name" value="Glutaredoxin"/>
    <property type="match status" value="1"/>
</dbReference>
<evidence type="ECO:0000256" key="7">
    <source>
        <dbReference type="SAM" id="MobiDB-lite"/>
    </source>
</evidence>
<dbReference type="PROSITE" id="PS50033">
    <property type="entry name" value="UBX"/>
    <property type="match status" value="1"/>
</dbReference>
<feature type="compositionally biased region" description="Polar residues" evidence="7">
    <location>
        <begin position="520"/>
        <end position="530"/>
    </location>
</feature>
<dbReference type="CDD" id="cd16117">
    <property type="entry name" value="UBX_UBXN4"/>
    <property type="match status" value="1"/>
</dbReference>
<dbReference type="GeneID" id="115822894"/>
<name>A0A6J2WBH6_CHACN</name>
<accession>A0A6J2WBH6</accession>
<dbReference type="Gene3D" id="3.10.20.90">
    <property type="entry name" value="Phosphatidylinositol 3-kinase Catalytic Subunit, Chain A, domain 1"/>
    <property type="match status" value="1"/>
</dbReference>
<dbReference type="RefSeq" id="XP_030642705.1">
    <property type="nucleotide sequence ID" value="XM_030786845.1"/>
</dbReference>
<dbReference type="InterPro" id="IPR029071">
    <property type="entry name" value="Ubiquitin-like_domsf"/>
</dbReference>
<evidence type="ECO:0000256" key="1">
    <source>
        <dbReference type="ARBA" id="ARBA00004406"/>
    </source>
</evidence>
<feature type="region of interest" description="Disordered" evidence="7">
    <location>
        <begin position="133"/>
        <end position="216"/>
    </location>
</feature>
<organism evidence="9 10">
    <name type="scientific">Chanos chanos</name>
    <name type="common">Milkfish</name>
    <name type="synonym">Mugil chanos</name>
    <dbReference type="NCBI Taxonomy" id="29144"/>
    <lineage>
        <taxon>Eukaryota</taxon>
        <taxon>Metazoa</taxon>
        <taxon>Chordata</taxon>
        <taxon>Craniata</taxon>
        <taxon>Vertebrata</taxon>
        <taxon>Euteleostomi</taxon>
        <taxon>Actinopterygii</taxon>
        <taxon>Neopterygii</taxon>
        <taxon>Teleostei</taxon>
        <taxon>Ostariophysi</taxon>
        <taxon>Gonorynchiformes</taxon>
        <taxon>Chanidae</taxon>
        <taxon>Chanos</taxon>
    </lineage>
</organism>
<evidence type="ECO:0000256" key="4">
    <source>
        <dbReference type="ARBA" id="ARBA00040925"/>
    </source>
</evidence>
<dbReference type="SUPFAM" id="SSF54236">
    <property type="entry name" value="Ubiquitin-like"/>
    <property type="match status" value="1"/>
</dbReference>
<evidence type="ECO:0000313" key="9">
    <source>
        <dbReference type="Proteomes" id="UP000504632"/>
    </source>
</evidence>
<dbReference type="GO" id="GO:0036503">
    <property type="term" value="P:ERAD pathway"/>
    <property type="evidence" value="ECO:0007669"/>
    <property type="project" value="TreeGrafter"/>
</dbReference>
<feature type="domain" description="UBX" evidence="8">
    <location>
        <begin position="333"/>
        <end position="411"/>
    </location>
</feature>
<dbReference type="SUPFAM" id="SSF52833">
    <property type="entry name" value="Thioredoxin-like"/>
    <property type="match status" value="1"/>
</dbReference>
<evidence type="ECO:0000256" key="3">
    <source>
        <dbReference type="ARBA" id="ARBA00038812"/>
    </source>
</evidence>
<dbReference type="InterPro" id="IPR001012">
    <property type="entry name" value="UBX_dom"/>
</dbReference>
<dbReference type="CTD" id="23190"/>
<dbReference type="InParanoid" id="A0A6J2WBH6"/>
<dbReference type="Pfam" id="PF23187">
    <property type="entry name" value="UBX7_N"/>
    <property type="match status" value="1"/>
</dbReference>
<dbReference type="GO" id="GO:0006986">
    <property type="term" value="P:response to unfolded protein"/>
    <property type="evidence" value="ECO:0007669"/>
    <property type="project" value="UniProtKB-KW"/>
</dbReference>
<evidence type="ECO:0000313" key="10">
    <source>
        <dbReference type="RefSeq" id="XP_030642705.1"/>
    </source>
</evidence>